<evidence type="ECO:0000256" key="3">
    <source>
        <dbReference type="ARBA" id="ARBA00022692"/>
    </source>
</evidence>
<dbReference type="SUPFAM" id="SSF48652">
    <property type="entry name" value="Tetraspanin"/>
    <property type="match status" value="1"/>
</dbReference>
<sequence length="248" mass="27415">MGHDGELDICGKFIKCCMFVANVIMFIGGVVIVILGVWTIQEKGFINALVGTNLFLGSVYILIFCGVALCGVSFSGCLASVREMKCLLLTYALAVFILLVMILIGGILAYTFRDKVHSSMEQEMYSSIKTYGEEKALSRAWDDIQEVLECCGVMSYTDWKGHIPESCCRLSSGKRVNCKVFQTSLNIWKNGCLNVTEEFIRAHAAIVAGAAVSVSSLMMIGFIFSLIAHRIVVEKEQIQEDEDEEEDN</sequence>
<dbReference type="RefSeq" id="XP_024084145.1">
    <property type="nucleotide sequence ID" value="XM_024228377.1"/>
</dbReference>
<dbReference type="EnsemblMetazoa" id="XM_024228378.1">
    <property type="protein sequence ID" value="XP_024084146.1"/>
    <property type="gene ID" value="LOC106672383"/>
</dbReference>
<dbReference type="Gene3D" id="1.10.1450.10">
    <property type="entry name" value="Tetraspanin"/>
    <property type="match status" value="1"/>
</dbReference>
<keyword evidence="3 7" id="KW-0812">Transmembrane</keyword>
<evidence type="ECO:0000256" key="4">
    <source>
        <dbReference type="ARBA" id="ARBA00022989"/>
    </source>
</evidence>
<evidence type="ECO:0000256" key="5">
    <source>
        <dbReference type="ARBA" id="ARBA00023136"/>
    </source>
</evidence>
<dbReference type="PRINTS" id="PR00259">
    <property type="entry name" value="TMFOUR"/>
</dbReference>
<keyword evidence="5 7" id="KW-0472">Membrane</keyword>
<name>A0A8I6SKS7_CIMLE</name>
<evidence type="ECO:0000313" key="9">
    <source>
        <dbReference type="Proteomes" id="UP000494040"/>
    </source>
</evidence>
<dbReference type="GeneID" id="106672383"/>
<dbReference type="EnsemblMetazoa" id="XM_024228377.1">
    <property type="protein sequence ID" value="XP_024084145.1"/>
    <property type="gene ID" value="LOC106672383"/>
</dbReference>
<evidence type="ECO:0000256" key="1">
    <source>
        <dbReference type="ARBA" id="ARBA00004141"/>
    </source>
</evidence>
<evidence type="ECO:0000313" key="8">
    <source>
        <dbReference type="EnsemblMetazoa" id="XP_024084145.1"/>
    </source>
</evidence>
<dbReference type="AlphaFoldDB" id="A0A8I6SKS7"/>
<keyword evidence="4 7" id="KW-1133">Transmembrane helix</keyword>
<dbReference type="GO" id="GO:0005886">
    <property type="term" value="C:plasma membrane"/>
    <property type="evidence" value="ECO:0007669"/>
    <property type="project" value="TreeGrafter"/>
</dbReference>
<evidence type="ECO:0000256" key="2">
    <source>
        <dbReference type="ARBA" id="ARBA00006840"/>
    </source>
</evidence>
<dbReference type="InterPro" id="IPR008952">
    <property type="entry name" value="Tetraspanin_EC2_sf"/>
</dbReference>
<dbReference type="InterPro" id="IPR000301">
    <property type="entry name" value="Tetraspanin_animals"/>
</dbReference>
<dbReference type="PANTHER" id="PTHR19282:SF527">
    <property type="entry name" value="TETRASPANIN"/>
    <property type="match status" value="1"/>
</dbReference>
<dbReference type="PANTHER" id="PTHR19282">
    <property type="entry name" value="TETRASPANIN"/>
    <property type="match status" value="1"/>
</dbReference>
<dbReference type="PIRSF" id="PIRSF002419">
    <property type="entry name" value="Tetraspanin"/>
    <property type="match status" value="1"/>
</dbReference>
<feature type="transmembrane region" description="Helical" evidence="7">
    <location>
        <begin position="19"/>
        <end position="40"/>
    </location>
</feature>
<proteinExistence type="inferred from homology"/>
<keyword evidence="9" id="KW-1185">Reference proteome</keyword>
<reference evidence="8" key="1">
    <citation type="submission" date="2022-01" db="UniProtKB">
        <authorList>
            <consortium name="EnsemblMetazoa"/>
        </authorList>
    </citation>
    <scope>IDENTIFICATION</scope>
</reference>
<organism evidence="8 9">
    <name type="scientific">Cimex lectularius</name>
    <name type="common">Bed bug</name>
    <name type="synonym">Acanthia lectularia</name>
    <dbReference type="NCBI Taxonomy" id="79782"/>
    <lineage>
        <taxon>Eukaryota</taxon>
        <taxon>Metazoa</taxon>
        <taxon>Ecdysozoa</taxon>
        <taxon>Arthropoda</taxon>
        <taxon>Hexapoda</taxon>
        <taxon>Insecta</taxon>
        <taxon>Pterygota</taxon>
        <taxon>Neoptera</taxon>
        <taxon>Paraneoptera</taxon>
        <taxon>Hemiptera</taxon>
        <taxon>Heteroptera</taxon>
        <taxon>Panheteroptera</taxon>
        <taxon>Cimicomorpha</taxon>
        <taxon>Cimicidae</taxon>
        <taxon>Cimex</taxon>
    </lineage>
</organism>
<feature type="transmembrane region" description="Helical" evidence="7">
    <location>
        <begin position="60"/>
        <end position="81"/>
    </location>
</feature>
<feature type="transmembrane region" description="Helical" evidence="7">
    <location>
        <begin position="88"/>
        <end position="112"/>
    </location>
</feature>
<evidence type="ECO:0000256" key="7">
    <source>
        <dbReference type="RuleBase" id="RU361218"/>
    </source>
</evidence>
<evidence type="ECO:0000256" key="6">
    <source>
        <dbReference type="PIRSR" id="PIRSR002419-1"/>
    </source>
</evidence>
<protein>
    <recommendedName>
        <fullName evidence="7">Tetraspanin</fullName>
    </recommendedName>
</protein>
<dbReference type="OrthoDB" id="438211at2759"/>
<dbReference type="InterPro" id="IPR018499">
    <property type="entry name" value="Tetraspanin/Peripherin"/>
</dbReference>
<accession>A0A8I6SKS7</accession>
<feature type="disulfide bond" evidence="6">
    <location>
        <begin position="151"/>
        <end position="167"/>
    </location>
</feature>
<keyword evidence="6" id="KW-1015">Disulfide bond</keyword>
<comment type="subcellular location">
    <subcellularLocation>
        <location evidence="1 7">Membrane</location>
        <topology evidence="1 7">Multi-pass membrane protein</topology>
    </subcellularLocation>
</comment>
<dbReference type="Proteomes" id="UP000494040">
    <property type="component" value="Unassembled WGS sequence"/>
</dbReference>
<feature type="transmembrane region" description="Helical" evidence="7">
    <location>
        <begin position="204"/>
        <end position="228"/>
    </location>
</feature>
<dbReference type="RefSeq" id="XP_024084146.1">
    <property type="nucleotide sequence ID" value="XM_024228378.1"/>
</dbReference>
<dbReference type="Pfam" id="PF00335">
    <property type="entry name" value="Tetraspanin"/>
    <property type="match status" value="1"/>
</dbReference>
<comment type="similarity">
    <text evidence="2 7">Belongs to the tetraspanin (TM4SF) family.</text>
</comment>